<proteinExistence type="predicted"/>
<accession>A0A0A8Z6V4</accession>
<dbReference type="AlphaFoldDB" id="A0A0A8Z6V4"/>
<reference evidence="1" key="1">
    <citation type="submission" date="2014-09" db="EMBL/GenBank/DDBJ databases">
        <authorList>
            <person name="Magalhaes I.L.F."/>
            <person name="Oliveira U."/>
            <person name="Santos F.R."/>
            <person name="Vidigal T.H.D.A."/>
            <person name="Brescovit A.D."/>
            <person name="Santos A.J."/>
        </authorList>
    </citation>
    <scope>NUCLEOTIDE SEQUENCE</scope>
    <source>
        <tissue evidence="1">Shoot tissue taken approximately 20 cm above the soil surface</tissue>
    </source>
</reference>
<protein>
    <submittedName>
        <fullName evidence="1">Uncharacterized protein</fullName>
    </submittedName>
</protein>
<organism evidence="1">
    <name type="scientific">Arundo donax</name>
    <name type="common">Giant reed</name>
    <name type="synonym">Donax arundinaceus</name>
    <dbReference type="NCBI Taxonomy" id="35708"/>
    <lineage>
        <taxon>Eukaryota</taxon>
        <taxon>Viridiplantae</taxon>
        <taxon>Streptophyta</taxon>
        <taxon>Embryophyta</taxon>
        <taxon>Tracheophyta</taxon>
        <taxon>Spermatophyta</taxon>
        <taxon>Magnoliopsida</taxon>
        <taxon>Liliopsida</taxon>
        <taxon>Poales</taxon>
        <taxon>Poaceae</taxon>
        <taxon>PACMAD clade</taxon>
        <taxon>Arundinoideae</taxon>
        <taxon>Arundineae</taxon>
        <taxon>Arundo</taxon>
    </lineage>
</organism>
<reference evidence="1" key="2">
    <citation type="journal article" date="2015" name="Data Brief">
        <title>Shoot transcriptome of the giant reed, Arundo donax.</title>
        <authorList>
            <person name="Barrero R.A."/>
            <person name="Guerrero F.D."/>
            <person name="Moolhuijzen P."/>
            <person name="Goolsby J.A."/>
            <person name="Tidwell J."/>
            <person name="Bellgard S.E."/>
            <person name="Bellgard M.I."/>
        </authorList>
    </citation>
    <scope>NUCLEOTIDE SEQUENCE</scope>
    <source>
        <tissue evidence="1">Shoot tissue taken approximately 20 cm above the soil surface</tissue>
    </source>
</reference>
<evidence type="ECO:0000313" key="1">
    <source>
        <dbReference type="EMBL" id="JAD32500.1"/>
    </source>
</evidence>
<name>A0A0A8Z6V4_ARUDO</name>
<sequence length="21" mass="2432">MRGQEVARIGACRSEVDYDIY</sequence>
<dbReference type="EMBL" id="GBRH01265395">
    <property type="protein sequence ID" value="JAD32500.1"/>
    <property type="molecule type" value="Transcribed_RNA"/>
</dbReference>